<keyword evidence="2" id="KW-1185">Reference proteome</keyword>
<protein>
    <submittedName>
        <fullName evidence="1">Uncharacterized protein</fullName>
    </submittedName>
</protein>
<proteinExistence type="predicted"/>
<sequence length="472" mass="51651">MQNRHIQYSPRHILYWHRNMSPGTQHMRYLYWRFIVLGIATLMAWNVYIVSSDYFRYVFRNTPLRDNFESIFSVLSNSCNLAALSYALYTQPKANHDRRIKNGIWITVCAFVLISMLPAAGAEGWVAVTLSLVGLVAAAVAAAYIQCSVYGIVALLPSSCAEGFMSGQAIAGTVASAAQLVSVYWSKDSVKGGDDKSLVDYTAASALADDIGDVQLRIRTAVYFYLSAVFLALSIIVWKQLNDYLAMPRMSPSGAYEALQLPLISHTNDIEDDGQQTPTLVDGPPLPAWISKLGLTNGHHLYTTYSEISPYVHISIITMTQTLAVFPPLTEAIVSSPNSLPQIAHLNAWHFLLFNIGDYLGRLCTQWVTCSRPRVLHWVNGLRTLFIPVFLLFPTVVTLPGSLTIHSDLLFLLLVLAMGWTNGWVATSALILGPCQASDKGLAGSILGFALCVGLVIGAVASYPILLLAGIS</sequence>
<gene>
    <name evidence="1" type="ORF">LPJ66_000019</name>
</gene>
<evidence type="ECO:0000313" key="1">
    <source>
        <dbReference type="EMBL" id="KAJ1902408.1"/>
    </source>
</evidence>
<evidence type="ECO:0000313" key="2">
    <source>
        <dbReference type="Proteomes" id="UP001150581"/>
    </source>
</evidence>
<organism evidence="1 2">
    <name type="scientific">Kickxella alabastrina</name>
    <dbReference type="NCBI Taxonomy" id="61397"/>
    <lineage>
        <taxon>Eukaryota</taxon>
        <taxon>Fungi</taxon>
        <taxon>Fungi incertae sedis</taxon>
        <taxon>Zoopagomycota</taxon>
        <taxon>Kickxellomycotina</taxon>
        <taxon>Kickxellomycetes</taxon>
        <taxon>Kickxellales</taxon>
        <taxon>Kickxellaceae</taxon>
        <taxon>Kickxella</taxon>
    </lineage>
</organism>
<comment type="caution">
    <text evidence="1">The sequence shown here is derived from an EMBL/GenBank/DDBJ whole genome shotgun (WGS) entry which is preliminary data.</text>
</comment>
<dbReference type="Proteomes" id="UP001150581">
    <property type="component" value="Unassembled WGS sequence"/>
</dbReference>
<dbReference type="EMBL" id="JANBPG010000001">
    <property type="protein sequence ID" value="KAJ1902408.1"/>
    <property type="molecule type" value="Genomic_DNA"/>
</dbReference>
<reference evidence="1" key="1">
    <citation type="submission" date="2022-07" db="EMBL/GenBank/DDBJ databases">
        <title>Phylogenomic reconstructions and comparative analyses of Kickxellomycotina fungi.</title>
        <authorList>
            <person name="Reynolds N.K."/>
            <person name="Stajich J.E."/>
            <person name="Barry K."/>
            <person name="Grigoriev I.V."/>
            <person name="Crous P."/>
            <person name="Smith M.E."/>
        </authorList>
    </citation>
    <scope>NUCLEOTIDE SEQUENCE</scope>
    <source>
        <strain evidence="1">Benny 63K</strain>
    </source>
</reference>
<name>A0ACC1IXA0_9FUNG</name>
<accession>A0ACC1IXA0</accession>